<dbReference type="OrthoDB" id="3263651at2759"/>
<name>A0A9P5Y3F3_9AGAR</name>
<dbReference type="EMBL" id="MU150282">
    <property type="protein sequence ID" value="KAF9461580.1"/>
    <property type="molecule type" value="Genomic_DNA"/>
</dbReference>
<accession>A0A9P5Y3F3</accession>
<protein>
    <submittedName>
        <fullName evidence="1">Uncharacterized protein</fullName>
    </submittedName>
</protein>
<proteinExistence type="predicted"/>
<dbReference type="AlphaFoldDB" id="A0A9P5Y3F3"/>
<sequence length="380" mass="43986">MLHLTSEEAANKSNNIFIWRTASYNYTIVLSWRVDEDLPMTHRNMYRWVDEASEEHFSRIGFSTPTYLIFPVEIERTKNNPLAHHGRILVDLDSGLPSPPLARDSLERLDPGSYGLFTLNGEPSNHSFTFSPLYSIYTLKMSTVYAKVLVPQSTVEEQIRGQVKDRDGSRCCLTGVEMAENDLNITYIIPPWKAYLMMDRDDGDRWAMEHTFPTKRPHALAETVMTSSNCLTMSKKAIPLFEKNIIAIDVDDNYRIIRFYEGKKVEAVLGQPLKEYMVPNDTKADKFLRTHFLYSLCVHTYGGDHIDSFPLYYVDDFMDKMGLFEENKIEFSLKGGNYSSGEWDTYLGRQILAWFEDRPYEAWKTKSIEEFGIGQVKIEF</sequence>
<organism evidence="1 2">
    <name type="scientific">Collybia nuda</name>
    <dbReference type="NCBI Taxonomy" id="64659"/>
    <lineage>
        <taxon>Eukaryota</taxon>
        <taxon>Fungi</taxon>
        <taxon>Dikarya</taxon>
        <taxon>Basidiomycota</taxon>
        <taxon>Agaricomycotina</taxon>
        <taxon>Agaricomycetes</taxon>
        <taxon>Agaricomycetidae</taxon>
        <taxon>Agaricales</taxon>
        <taxon>Tricholomatineae</taxon>
        <taxon>Clitocybaceae</taxon>
        <taxon>Collybia</taxon>
    </lineage>
</organism>
<evidence type="ECO:0000313" key="2">
    <source>
        <dbReference type="Proteomes" id="UP000807353"/>
    </source>
</evidence>
<comment type="caution">
    <text evidence="1">The sequence shown here is derived from an EMBL/GenBank/DDBJ whole genome shotgun (WGS) entry which is preliminary data.</text>
</comment>
<evidence type="ECO:0000313" key="1">
    <source>
        <dbReference type="EMBL" id="KAF9461580.1"/>
    </source>
</evidence>
<reference evidence="1" key="1">
    <citation type="submission" date="2020-11" db="EMBL/GenBank/DDBJ databases">
        <authorList>
            <consortium name="DOE Joint Genome Institute"/>
            <person name="Ahrendt S."/>
            <person name="Riley R."/>
            <person name="Andreopoulos W."/>
            <person name="Labutti K."/>
            <person name="Pangilinan J."/>
            <person name="Ruiz-Duenas F.J."/>
            <person name="Barrasa J.M."/>
            <person name="Sanchez-Garcia M."/>
            <person name="Camarero S."/>
            <person name="Miyauchi S."/>
            <person name="Serrano A."/>
            <person name="Linde D."/>
            <person name="Babiker R."/>
            <person name="Drula E."/>
            <person name="Ayuso-Fernandez I."/>
            <person name="Pacheco R."/>
            <person name="Padilla G."/>
            <person name="Ferreira P."/>
            <person name="Barriuso J."/>
            <person name="Kellner H."/>
            <person name="Castanera R."/>
            <person name="Alfaro M."/>
            <person name="Ramirez L."/>
            <person name="Pisabarro A.G."/>
            <person name="Kuo A."/>
            <person name="Tritt A."/>
            <person name="Lipzen A."/>
            <person name="He G."/>
            <person name="Yan M."/>
            <person name="Ng V."/>
            <person name="Cullen D."/>
            <person name="Martin F."/>
            <person name="Rosso M.-N."/>
            <person name="Henrissat B."/>
            <person name="Hibbett D."/>
            <person name="Martinez A.T."/>
            <person name="Grigoriev I.V."/>
        </authorList>
    </citation>
    <scope>NUCLEOTIDE SEQUENCE</scope>
    <source>
        <strain evidence="1">CBS 247.69</strain>
    </source>
</reference>
<keyword evidence="2" id="KW-1185">Reference proteome</keyword>
<gene>
    <name evidence="1" type="ORF">BDZ94DRAFT_1263408</name>
</gene>
<dbReference type="Proteomes" id="UP000807353">
    <property type="component" value="Unassembled WGS sequence"/>
</dbReference>